<dbReference type="Proteomes" id="UP001596183">
    <property type="component" value="Unassembled WGS sequence"/>
</dbReference>
<organism evidence="2 3">
    <name type="scientific">Streptomyces incanus</name>
    <dbReference type="NCBI Taxonomy" id="887453"/>
    <lineage>
        <taxon>Bacteria</taxon>
        <taxon>Bacillati</taxon>
        <taxon>Actinomycetota</taxon>
        <taxon>Actinomycetes</taxon>
        <taxon>Kitasatosporales</taxon>
        <taxon>Streptomycetaceae</taxon>
        <taxon>Streptomyces</taxon>
    </lineage>
</organism>
<feature type="domain" description="Amidase" evidence="1">
    <location>
        <begin position="28"/>
        <end position="444"/>
    </location>
</feature>
<dbReference type="RefSeq" id="WP_381204341.1">
    <property type="nucleotide sequence ID" value="NZ_JBHSPC010000003.1"/>
</dbReference>
<evidence type="ECO:0000313" key="2">
    <source>
        <dbReference type="EMBL" id="MFC5668723.1"/>
    </source>
</evidence>
<evidence type="ECO:0000313" key="3">
    <source>
        <dbReference type="Proteomes" id="UP001596183"/>
    </source>
</evidence>
<dbReference type="InterPro" id="IPR023631">
    <property type="entry name" value="Amidase_dom"/>
</dbReference>
<gene>
    <name evidence="2" type="ORF">ACFP2V_00905</name>
</gene>
<dbReference type="SUPFAM" id="SSF75304">
    <property type="entry name" value="Amidase signature (AS) enzymes"/>
    <property type="match status" value="1"/>
</dbReference>
<protein>
    <submittedName>
        <fullName evidence="2">Amidase</fullName>
    </submittedName>
</protein>
<dbReference type="InterPro" id="IPR020556">
    <property type="entry name" value="Amidase_CS"/>
</dbReference>
<reference evidence="3" key="1">
    <citation type="journal article" date="2019" name="Int. J. Syst. Evol. Microbiol.">
        <title>The Global Catalogue of Microorganisms (GCM) 10K type strain sequencing project: providing services to taxonomists for standard genome sequencing and annotation.</title>
        <authorList>
            <consortium name="The Broad Institute Genomics Platform"/>
            <consortium name="The Broad Institute Genome Sequencing Center for Infectious Disease"/>
            <person name="Wu L."/>
            <person name="Ma J."/>
        </authorList>
    </citation>
    <scope>NUCLEOTIDE SEQUENCE [LARGE SCALE GENOMIC DNA]</scope>
    <source>
        <strain evidence="3">JCM 13852</strain>
    </source>
</reference>
<dbReference type="EMBL" id="JBHSPC010000003">
    <property type="protein sequence ID" value="MFC5668723.1"/>
    <property type="molecule type" value="Genomic_DNA"/>
</dbReference>
<comment type="caution">
    <text evidence="2">The sequence shown here is derived from an EMBL/GenBank/DDBJ whole genome shotgun (WGS) entry which is preliminary data.</text>
</comment>
<accession>A0ABW0XG46</accession>
<dbReference type="PANTHER" id="PTHR11895:SF176">
    <property type="entry name" value="AMIDASE AMID-RELATED"/>
    <property type="match status" value="1"/>
</dbReference>
<dbReference type="InterPro" id="IPR036928">
    <property type="entry name" value="AS_sf"/>
</dbReference>
<keyword evidence="3" id="KW-1185">Reference proteome</keyword>
<evidence type="ECO:0000259" key="1">
    <source>
        <dbReference type="Pfam" id="PF01425"/>
    </source>
</evidence>
<sequence length="461" mass="47520">MAAVTDLEQLGLVEAAEAVRKREISPVELTEHCLARIEETEPYVHAYVTVDARRAIEEARAAEAAVLRGAGSGALHGIPLGVKDMFDTAGLRTTYGSPTAAHHVPSRDATAVARLRDAGAIVLGKHATHELAWGGRTDSAYFGPTHNPRRRGHIPGGSSGGSAASVAVGSSLGSIGTDTAGSVRIPAALSGCVGFKPTRGRVSLAGVMPLAPSLDHVGVLARTVLDAVALLDVISGLDTADPSTRELVAEREDTDVTALDVAFLSGWPAEIVDPGVASVLDEVREDLSGRGIAVSTATAGGEAPASAVLTQILAEAGTRHRPAFERRPTSFGPDIAELLRLPPPTPRDLARAQATVSRAAAALLELLLEHDVLVLPTVPVTAPRIGESFVDVGDTRAVPIELVLTRLTSIFNVAGLPAVSVPAGERDALPVGVQIVGRPGADHTATAVAALIQNTTSVRTS</sequence>
<dbReference type="Gene3D" id="3.90.1300.10">
    <property type="entry name" value="Amidase signature (AS) domain"/>
    <property type="match status" value="1"/>
</dbReference>
<dbReference type="Pfam" id="PF01425">
    <property type="entry name" value="Amidase"/>
    <property type="match status" value="1"/>
</dbReference>
<proteinExistence type="predicted"/>
<name>A0ABW0XG46_9ACTN</name>
<dbReference type="PANTHER" id="PTHR11895">
    <property type="entry name" value="TRANSAMIDASE"/>
    <property type="match status" value="1"/>
</dbReference>
<dbReference type="PROSITE" id="PS00571">
    <property type="entry name" value="AMIDASES"/>
    <property type="match status" value="1"/>
</dbReference>
<dbReference type="InterPro" id="IPR000120">
    <property type="entry name" value="Amidase"/>
</dbReference>